<evidence type="ECO:0000256" key="3">
    <source>
        <dbReference type="ARBA" id="ARBA00022723"/>
    </source>
</evidence>
<dbReference type="InterPro" id="IPR023174">
    <property type="entry name" value="PDEase_CS"/>
</dbReference>
<dbReference type="PROSITE" id="PS51845">
    <property type="entry name" value="PDEASE_I_2"/>
    <property type="match status" value="1"/>
</dbReference>
<evidence type="ECO:0000313" key="13">
    <source>
        <dbReference type="Ensembl" id="ENSOMEP00000005672.1"/>
    </source>
</evidence>
<proteinExistence type="inferred from homology"/>
<keyword evidence="4 10" id="KW-0378">Hydrolase</keyword>
<feature type="binding site" evidence="9">
    <location>
        <position position="397"/>
    </location>
    <ligand>
        <name>Zn(2+)</name>
        <dbReference type="ChEBI" id="CHEBI:29105"/>
        <label>1</label>
    </ligand>
</feature>
<feature type="binding site" evidence="8">
    <location>
        <begin position="357"/>
        <end position="361"/>
    </location>
    <ligand>
        <name>AMP</name>
        <dbReference type="ChEBI" id="CHEBI:456215"/>
    </ligand>
</feature>
<dbReference type="InterPro" id="IPR003607">
    <property type="entry name" value="HD/PDEase_dom"/>
</dbReference>
<feature type="binding site" evidence="9">
    <location>
        <position position="515"/>
    </location>
    <ligand>
        <name>Zn(2+)</name>
        <dbReference type="ChEBI" id="CHEBI:29105"/>
        <label>1</label>
    </ligand>
</feature>
<feature type="region of interest" description="Disordered" evidence="11">
    <location>
        <begin position="604"/>
        <end position="686"/>
    </location>
</feature>
<comment type="catalytic activity">
    <reaction evidence="6">
        <text>3',5'-cyclic AMP + H2O = AMP + H(+)</text>
        <dbReference type="Rhea" id="RHEA:25277"/>
        <dbReference type="ChEBI" id="CHEBI:15377"/>
        <dbReference type="ChEBI" id="CHEBI:15378"/>
        <dbReference type="ChEBI" id="CHEBI:58165"/>
        <dbReference type="ChEBI" id="CHEBI:456215"/>
        <dbReference type="EC" id="3.1.4.53"/>
    </reaction>
    <physiologicalReaction direction="left-to-right" evidence="6">
        <dbReference type="Rhea" id="RHEA:25278"/>
    </physiologicalReaction>
</comment>
<feature type="binding site" evidence="9">
    <location>
        <position position="398"/>
    </location>
    <ligand>
        <name>Zn(2+)</name>
        <dbReference type="ChEBI" id="CHEBI:29105"/>
        <label>2</label>
    </ligand>
</feature>
<dbReference type="Ensembl" id="ENSOMET00000007087.1">
    <property type="protein sequence ID" value="ENSOMEP00000005672.1"/>
    <property type="gene ID" value="ENSOMEG00000006755.1"/>
</dbReference>
<feature type="binding site" evidence="8">
    <location>
        <position position="515"/>
    </location>
    <ligand>
        <name>AMP</name>
        <dbReference type="ChEBI" id="CHEBI:456215"/>
    </ligand>
</feature>
<accession>A0A3B3BKN8</accession>
<dbReference type="PROSITE" id="PS00126">
    <property type="entry name" value="PDEASE_I_1"/>
    <property type="match status" value="1"/>
</dbReference>
<dbReference type="AlphaFoldDB" id="A0A3B3BKN8"/>
<evidence type="ECO:0000256" key="4">
    <source>
        <dbReference type="ARBA" id="ARBA00022801"/>
    </source>
</evidence>
<feature type="active site" description="Proton donor" evidence="7">
    <location>
        <position position="357"/>
    </location>
</feature>
<dbReference type="GO" id="GO:0006198">
    <property type="term" value="P:cAMP catabolic process"/>
    <property type="evidence" value="ECO:0007669"/>
    <property type="project" value="UniProtKB-UniPathway"/>
</dbReference>
<dbReference type="Pfam" id="PF00233">
    <property type="entry name" value="PDEase_I"/>
    <property type="match status" value="1"/>
</dbReference>
<evidence type="ECO:0000256" key="8">
    <source>
        <dbReference type="PIRSR" id="PIRSR623088-2"/>
    </source>
</evidence>
<dbReference type="PRINTS" id="PR00387">
    <property type="entry name" value="PDIESTERASE1"/>
</dbReference>
<dbReference type="GO" id="GO:0007165">
    <property type="term" value="P:signal transduction"/>
    <property type="evidence" value="ECO:0007669"/>
    <property type="project" value="InterPro"/>
</dbReference>
<dbReference type="EC" id="3.1.4.-" evidence="10"/>
<comment type="cofactor">
    <cofactor evidence="10">
        <name>a divalent metal cation</name>
        <dbReference type="ChEBI" id="CHEBI:60240"/>
    </cofactor>
    <text evidence="10">Binds 2 divalent metal cations per subunit. Site 1 may preferentially bind zinc ions, while site 2 has a preference for magnesium and/or manganese ions.</text>
</comment>
<feature type="binding site" evidence="9">
    <location>
        <position position="398"/>
    </location>
    <ligand>
        <name>Zn(2+)</name>
        <dbReference type="ChEBI" id="CHEBI:29105"/>
        <label>1</label>
    </ligand>
</feature>
<dbReference type="SMART" id="SM00471">
    <property type="entry name" value="HDc"/>
    <property type="match status" value="1"/>
</dbReference>
<evidence type="ECO:0000256" key="6">
    <source>
        <dbReference type="ARBA" id="ARBA00033681"/>
    </source>
</evidence>
<dbReference type="GeneTree" id="ENSGT00940000155190"/>
<feature type="compositionally biased region" description="Gly residues" evidence="11">
    <location>
        <begin position="622"/>
        <end position="634"/>
    </location>
</feature>
<reference evidence="13" key="2">
    <citation type="submission" date="2025-09" db="UniProtKB">
        <authorList>
            <consortium name="Ensembl"/>
        </authorList>
    </citation>
    <scope>IDENTIFICATION</scope>
</reference>
<protein>
    <recommendedName>
        <fullName evidence="10">Phosphodiesterase</fullName>
        <ecNumber evidence="10">3.1.4.-</ecNumber>
    </recommendedName>
</protein>
<feature type="region of interest" description="Disordered" evidence="11">
    <location>
        <begin position="27"/>
        <end position="49"/>
    </location>
</feature>
<dbReference type="InterPro" id="IPR023088">
    <property type="entry name" value="PDEase"/>
</dbReference>
<feature type="domain" description="PDEase" evidence="12">
    <location>
        <begin position="281"/>
        <end position="610"/>
    </location>
</feature>
<keyword evidence="14" id="KW-1185">Reference proteome</keyword>
<dbReference type="InterPro" id="IPR036971">
    <property type="entry name" value="PDEase_catalytic_dom_sf"/>
</dbReference>
<dbReference type="SUPFAM" id="SSF109604">
    <property type="entry name" value="HD-domain/PDEase-like"/>
    <property type="match status" value="1"/>
</dbReference>
<comment type="pathway">
    <text evidence="1">Purine metabolism; 3',5'-cyclic AMP degradation; AMP from 3',5'-cyclic AMP: step 1/1.</text>
</comment>
<evidence type="ECO:0000256" key="1">
    <source>
        <dbReference type="ARBA" id="ARBA00004703"/>
    </source>
</evidence>
<keyword evidence="3 9" id="KW-0479">Metal-binding</keyword>
<feature type="compositionally biased region" description="Acidic residues" evidence="11">
    <location>
        <begin position="641"/>
        <end position="665"/>
    </location>
</feature>
<name>A0A3B3BKN8_ORYME</name>
<evidence type="ECO:0000313" key="14">
    <source>
        <dbReference type="Proteomes" id="UP000261560"/>
    </source>
</evidence>
<comment type="similarity">
    <text evidence="2">Belongs to the cyclic nucleotide phosphodiesterase family. PDE4 subfamily.</text>
</comment>
<keyword evidence="5" id="KW-0114">cAMP</keyword>
<dbReference type="CDD" id="cd00077">
    <property type="entry name" value="HDc"/>
    <property type="match status" value="1"/>
</dbReference>
<feature type="binding site" evidence="8">
    <location>
        <position position="566"/>
    </location>
    <ligand>
        <name>AMP</name>
        <dbReference type="ChEBI" id="CHEBI:456215"/>
    </ligand>
</feature>
<reference evidence="13" key="1">
    <citation type="submission" date="2025-08" db="UniProtKB">
        <authorList>
            <consortium name="Ensembl"/>
        </authorList>
    </citation>
    <scope>IDENTIFICATION</scope>
</reference>
<evidence type="ECO:0000256" key="9">
    <source>
        <dbReference type="PIRSR" id="PIRSR623088-3"/>
    </source>
</evidence>
<evidence type="ECO:0000256" key="11">
    <source>
        <dbReference type="SAM" id="MobiDB-lite"/>
    </source>
</evidence>
<evidence type="ECO:0000259" key="12">
    <source>
        <dbReference type="PROSITE" id="PS51845"/>
    </source>
</evidence>
<dbReference type="InterPro" id="IPR002073">
    <property type="entry name" value="PDEase_catalytic_dom"/>
</dbReference>
<evidence type="ECO:0000256" key="5">
    <source>
        <dbReference type="ARBA" id="ARBA00023149"/>
    </source>
</evidence>
<evidence type="ECO:0000256" key="2">
    <source>
        <dbReference type="ARBA" id="ARBA00009517"/>
    </source>
</evidence>
<dbReference type="UniPathway" id="UPA00762">
    <property type="reaction ID" value="UER00747"/>
</dbReference>
<feature type="binding site" evidence="8">
    <location>
        <position position="398"/>
    </location>
    <ligand>
        <name>AMP</name>
        <dbReference type="ChEBI" id="CHEBI:456215"/>
    </ligand>
</feature>
<organism evidence="13 14">
    <name type="scientific">Oryzias melastigma</name>
    <name type="common">Marine medaka</name>
    <dbReference type="NCBI Taxonomy" id="30732"/>
    <lineage>
        <taxon>Eukaryota</taxon>
        <taxon>Metazoa</taxon>
        <taxon>Chordata</taxon>
        <taxon>Craniata</taxon>
        <taxon>Vertebrata</taxon>
        <taxon>Euteleostomi</taxon>
        <taxon>Actinopterygii</taxon>
        <taxon>Neopterygii</taxon>
        <taxon>Teleostei</taxon>
        <taxon>Neoteleostei</taxon>
        <taxon>Acanthomorphata</taxon>
        <taxon>Ovalentaria</taxon>
        <taxon>Atherinomorphae</taxon>
        <taxon>Beloniformes</taxon>
        <taxon>Adrianichthyidae</taxon>
        <taxon>Oryziinae</taxon>
        <taxon>Oryzias</taxon>
    </lineage>
</organism>
<evidence type="ECO:0000256" key="10">
    <source>
        <dbReference type="RuleBase" id="RU363067"/>
    </source>
</evidence>
<dbReference type="Pfam" id="PF18100">
    <property type="entry name" value="PDE4_UCR"/>
    <property type="match status" value="1"/>
</dbReference>
<dbReference type="FunFam" id="1.10.1300.10:FF:000001">
    <property type="entry name" value="Phosphodiesterase"/>
    <property type="match status" value="1"/>
</dbReference>
<feature type="binding site" evidence="9">
    <location>
        <position position="361"/>
    </location>
    <ligand>
        <name>Zn(2+)</name>
        <dbReference type="ChEBI" id="CHEBI:29105"/>
        <label>1</label>
    </ligand>
</feature>
<dbReference type="GO" id="GO:0046872">
    <property type="term" value="F:metal ion binding"/>
    <property type="evidence" value="ECO:0007669"/>
    <property type="project" value="UniProtKB-KW"/>
</dbReference>
<sequence length="704" mass="79675">MSSNELSVEMDSCIRTFKEHMHLELEPPKMPGVVGGKRGATSPKLSPRSSPRLFRKLMVNKSIRQRRRFTVAHTCFDVENGPSASCSPLDPQASPGSGLVLHTNFPGHNQRRESFLYRSDSDYELSPKSMSRNSSIVLASLRSVRNNFTVLTNVQCASNEAYQKLAVETMEELDWCLDQLETIQTYRSVSDMASNKFKRMLNRELTHLSEMSRSGNQVSEFISNTFLDKQNEVEIPSPTSKTREKKKQQQQKQQLMTQISGVKKVSHGPLLSSSSISRFGVKTDKEELLSKELEELNKWGLNIFTVSEYSNNRPLTCIMYAIFQERDLLKTFKIPADTFVAYMMTLEDHYHSDVAYHNSLHAADVAQSTHILLSTPALDAVFTDLEILAAIFAAAIHDVDHPGVSNQFLINTNSELALMYNDESVLENHHLAVGFKLLQEDNCDIFQNLTKKQRQSLRKMVIDMVLATDMSKHMSLLADLKTMVETKKVTSSGVLLLDNYTDRIQVLRNMVHCADLSNPTKPLELYRQWTDRIMEEFFHQGDRERERGMEISPMCDKHTASVEKSQVGFIDYIAHPLWETWADLVHPDAQDILDTLEDNRNWYQSMIPQSPSPPFYDQGTHGHSGGTGGQGGGEKFQFDVTLEEEDLDGIERDGEGEDEEDEVDSLADSPPPDYLDNQASEDNEMVEPMTAIEIVTHEASPTDT</sequence>
<dbReference type="PANTHER" id="PTHR11347">
    <property type="entry name" value="CYCLIC NUCLEOTIDE PHOSPHODIESTERASE"/>
    <property type="match status" value="1"/>
</dbReference>
<feature type="region of interest" description="Disordered" evidence="11">
    <location>
        <begin position="232"/>
        <end position="258"/>
    </location>
</feature>
<dbReference type="Proteomes" id="UP000261560">
    <property type="component" value="Unplaced"/>
</dbReference>
<dbReference type="Gene3D" id="1.10.1300.10">
    <property type="entry name" value="3'5'-cyclic nucleotide phosphodiesterase, catalytic domain"/>
    <property type="match status" value="1"/>
</dbReference>
<evidence type="ECO:0000256" key="7">
    <source>
        <dbReference type="PIRSR" id="PIRSR623088-1"/>
    </source>
</evidence>
<dbReference type="InterPro" id="IPR040844">
    <property type="entry name" value="PDE4_UCR"/>
</dbReference>
<dbReference type="GO" id="GO:0004115">
    <property type="term" value="F:3',5'-cyclic-AMP phosphodiesterase activity"/>
    <property type="evidence" value="ECO:0007669"/>
    <property type="project" value="UniProtKB-EC"/>
</dbReference>